<dbReference type="PROSITE" id="PS50059">
    <property type="entry name" value="FKBP_PPIASE"/>
    <property type="match status" value="1"/>
</dbReference>
<dbReference type="AlphaFoldDB" id="A0A5A7QHQ2"/>
<evidence type="ECO:0000256" key="3">
    <source>
        <dbReference type="ARBA" id="ARBA00023110"/>
    </source>
</evidence>
<evidence type="ECO:0000313" key="8">
    <source>
        <dbReference type="EMBL" id="GER44604.1"/>
    </source>
</evidence>
<accession>A0A5A7QHQ2</accession>
<dbReference type="Pfam" id="PF00254">
    <property type="entry name" value="FKBP_C"/>
    <property type="match status" value="1"/>
</dbReference>
<protein>
    <recommendedName>
        <fullName evidence="2 5">peptidylprolyl isomerase</fullName>
        <ecNumber evidence="2 5">5.2.1.8</ecNumber>
    </recommendedName>
</protein>
<keyword evidence="9" id="KW-1185">Reference proteome</keyword>
<dbReference type="InterPro" id="IPR046357">
    <property type="entry name" value="PPIase_dom_sf"/>
</dbReference>
<evidence type="ECO:0000256" key="2">
    <source>
        <dbReference type="ARBA" id="ARBA00013194"/>
    </source>
</evidence>
<dbReference type="PANTHER" id="PTHR43811:SF48">
    <property type="entry name" value="PEPTIDYL-PROLYL CIS-TRANS ISOMERASE FKBP43"/>
    <property type="match status" value="1"/>
</dbReference>
<feature type="domain" description="PPIase FKBP-type" evidence="7">
    <location>
        <begin position="233"/>
        <end position="303"/>
    </location>
</feature>
<keyword evidence="4 5" id="KW-0413">Isomerase</keyword>
<feature type="region of interest" description="Disordered" evidence="6">
    <location>
        <begin position="1"/>
        <end position="28"/>
    </location>
</feature>
<organism evidence="8 9">
    <name type="scientific">Striga asiatica</name>
    <name type="common">Asiatic witchweed</name>
    <name type="synonym">Buchnera asiatica</name>
    <dbReference type="NCBI Taxonomy" id="4170"/>
    <lineage>
        <taxon>Eukaryota</taxon>
        <taxon>Viridiplantae</taxon>
        <taxon>Streptophyta</taxon>
        <taxon>Embryophyta</taxon>
        <taxon>Tracheophyta</taxon>
        <taxon>Spermatophyta</taxon>
        <taxon>Magnoliopsida</taxon>
        <taxon>eudicotyledons</taxon>
        <taxon>Gunneridae</taxon>
        <taxon>Pentapetalae</taxon>
        <taxon>asterids</taxon>
        <taxon>lamiids</taxon>
        <taxon>Lamiales</taxon>
        <taxon>Orobanchaceae</taxon>
        <taxon>Buchnereae</taxon>
        <taxon>Striga</taxon>
    </lineage>
</organism>
<gene>
    <name evidence="8" type="ORF">STAS_21507</name>
</gene>
<dbReference type="Proteomes" id="UP000325081">
    <property type="component" value="Unassembled WGS sequence"/>
</dbReference>
<dbReference type="EMBL" id="BKCP01007059">
    <property type="protein sequence ID" value="GER44604.1"/>
    <property type="molecule type" value="Genomic_DNA"/>
</dbReference>
<feature type="compositionally biased region" description="Basic residues" evidence="6">
    <location>
        <begin position="1"/>
        <end position="17"/>
    </location>
</feature>
<evidence type="ECO:0000313" key="9">
    <source>
        <dbReference type="Proteomes" id="UP000325081"/>
    </source>
</evidence>
<dbReference type="EC" id="5.2.1.8" evidence="2 5"/>
<dbReference type="InterPro" id="IPR001179">
    <property type="entry name" value="PPIase_FKBP_dom"/>
</dbReference>
<name>A0A5A7QHQ2_STRAF</name>
<sequence length="304" mass="34432">MKRKRHSKKNLKIKKRSKKEEKTHTIQAAKDNNIVLAKDNMHEVEAFTNIGNSNDDLTKKRKNELQLEGISVKGTDNQCGLQHAENQTQEQLGLEEIHTEEMGEEYQEIPKEGNSVQVLPYGDSSRDDLQKKKEKIKTYEYQEIPKEGKSVRVLPYGDNSRDDLQKERGENQDLQIDNIISTVNTNILASYGQPDGGIKKKKEKIPSNENLNLDTPDVEPNITETTHMATDHQSADTGLNALCFRLGYEEFIDGWNVGIDGMRVGGKRRLIVPPSMDFGDNALGEDVPPNSWLIHEIDLLSVRI</sequence>
<evidence type="ECO:0000256" key="5">
    <source>
        <dbReference type="PROSITE-ProRule" id="PRU00277"/>
    </source>
</evidence>
<evidence type="ECO:0000256" key="6">
    <source>
        <dbReference type="SAM" id="MobiDB-lite"/>
    </source>
</evidence>
<reference evidence="9" key="1">
    <citation type="journal article" date="2019" name="Curr. Biol.">
        <title>Genome Sequence of Striga asiatica Provides Insight into the Evolution of Plant Parasitism.</title>
        <authorList>
            <person name="Yoshida S."/>
            <person name="Kim S."/>
            <person name="Wafula E.K."/>
            <person name="Tanskanen J."/>
            <person name="Kim Y.M."/>
            <person name="Honaas L."/>
            <person name="Yang Z."/>
            <person name="Spallek T."/>
            <person name="Conn C.E."/>
            <person name="Ichihashi Y."/>
            <person name="Cheong K."/>
            <person name="Cui S."/>
            <person name="Der J.P."/>
            <person name="Gundlach H."/>
            <person name="Jiao Y."/>
            <person name="Hori C."/>
            <person name="Ishida J.K."/>
            <person name="Kasahara H."/>
            <person name="Kiba T."/>
            <person name="Kim M.S."/>
            <person name="Koo N."/>
            <person name="Laohavisit A."/>
            <person name="Lee Y.H."/>
            <person name="Lumba S."/>
            <person name="McCourt P."/>
            <person name="Mortimer J.C."/>
            <person name="Mutuku J.M."/>
            <person name="Nomura T."/>
            <person name="Sasaki-Sekimoto Y."/>
            <person name="Seto Y."/>
            <person name="Wang Y."/>
            <person name="Wakatake T."/>
            <person name="Sakakibara H."/>
            <person name="Demura T."/>
            <person name="Yamaguchi S."/>
            <person name="Yoneyama K."/>
            <person name="Manabe R.I."/>
            <person name="Nelson D.C."/>
            <person name="Schulman A.H."/>
            <person name="Timko M.P."/>
            <person name="dePamphilis C.W."/>
            <person name="Choi D."/>
            <person name="Shirasu K."/>
        </authorList>
    </citation>
    <scope>NUCLEOTIDE SEQUENCE [LARGE SCALE GENOMIC DNA]</scope>
    <source>
        <strain evidence="9">cv. UVA1</strain>
    </source>
</reference>
<dbReference type="OrthoDB" id="913708at2759"/>
<dbReference type="Gene3D" id="3.10.50.40">
    <property type="match status" value="1"/>
</dbReference>
<dbReference type="SUPFAM" id="SSF54534">
    <property type="entry name" value="FKBP-like"/>
    <property type="match status" value="1"/>
</dbReference>
<evidence type="ECO:0000256" key="1">
    <source>
        <dbReference type="ARBA" id="ARBA00000971"/>
    </source>
</evidence>
<evidence type="ECO:0000256" key="4">
    <source>
        <dbReference type="ARBA" id="ARBA00023235"/>
    </source>
</evidence>
<proteinExistence type="predicted"/>
<evidence type="ECO:0000259" key="7">
    <source>
        <dbReference type="PROSITE" id="PS50059"/>
    </source>
</evidence>
<dbReference type="PANTHER" id="PTHR43811">
    <property type="entry name" value="FKBP-TYPE PEPTIDYL-PROLYL CIS-TRANS ISOMERASE FKPA"/>
    <property type="match status" value="1"/>
</dbReference>
<keyword evidence="3 5" id="KW-0697">Rotamase</keyword>
<comment type="catalytic activity">
    <reaction evidence="1 5">
        <text>[protein]-peptidylproline (omega=180) = [protein]-peptidylproline (omega=0)</text>
        <dbReference type="Rhea" id="RHEA:16237"/>
        <dbReference type="Rhea" id="RHEA-COMP:10747"/>
        <dbReference type="Rhea" id="RHEA-COMP:10748"/>
        <dbReference type="ChEBI" id="CHEBI:83833"/>
        <dbReference type="ChEBI" id="CHEBI:83834"/>
        <dbReference type="EC" id="5.2.1.8"/>
    </reaction>
</comment>
<comment type="caution">
    <text evidence="8">The sequence shown here is derived from an EMBL/GenBank/DDBJ whole genome shotgun (WGS) entry which is preliminary data.</text>
</comment>
<dbReference type="GO" id="GO:0003755">
    <property type="term" value="F:peptidyl-prolyl cis-trans isomerase activity"/>
    <property type="evidence" value="ECO:0007669"/>
    <property type="project" value="UniProtKB-KW"/>
</dbReference>